<dbReference type="PANTHER" id="PTHR46082:SF11">
    <property type="entry name" value="AAA+ ATPASE DOMAIN-CONTAINING PROTEIN-RELATED"/>
    <property type="match status" value="1"/>
</dbReference>
<accession>A0ABR4JYZ7</accession>
<dbReference type="Proteomes" id="UP001610446">
    <property type="component" value="Unassembled WGS sequence"/>
</dbReference>
<gene>
    <name evidence="2" type="ORF">BJY01DRAFT_263679</name>
</gene>
<evidence type="ECO:0000313" key="2">
    <source>
        <dbReference type="EMBL" id="KAL2845287.1"/>
    </source>
</evidence>
<sequence length="338" mass="36949">MNDGRSIEDVLFPRLAKLLMEIETGFQLPHITPPYSVGWICALPVEMAACKAMLDEVHSEPAISRSPTDQNSYTFGKIGHHNVVIACLPNGVYGTTSATTVAMDMISTFQSLRFGMMVGIAGGVPSEQADIRLGDVVVGKPANATGGVFQHDMGKLLQRGHLHTTGTLNKPPAILLTAMSKLQADHLLTESKVTEYLESMCAQLGDHWRRFKRPDLDSDRLFKSDYVHLDPDSETCSGCDKSNEYLRPLRSLSNSPQIHYGAIASGNQVVRDSITRDQLAQKGILCFEMEAAGLMDRFPCLVVRGICDYADSHKNKEWQGYAAATAAAVAKEILSVVH</sequence>
<dbReference type="InterPro" id="IPR053137">
    <property type="entry name" value="NLR-like"/>
</dbReference>
<evidence type="ECO:0000259" key="1">
    <source>
        <dbReference type="Pfam" id="PF01048"/>
    </source>
</evidence>
<dbReference type="InterPro" id="IPR035994">
    <property type="entry name" value="Nucleoside_phosphorylase_sf"/>
</dbReference>
<evidence type="ECO:0000313" key="3">
    <source>
        <dbReference type="Proteomes" id="UP001610446"/>
    </source>
</evidence>
<dbReference type="PANTHER" id="PTHR46082">
    <property type="entry name" value="ATP/GTP-BINDING PROTEIN-RELATED"/>
    <property type="match status" value="1"/>
</dbReference>
<dbReference type="EMBL" id="JBFXLU010000073">
    <property type="protein sequence ID" value="KAL2845287.1"/>
    <property type="molecule type" value="Genomic_DNA"/>
</dbReference>
<feature type="domain" description="Nucleoside phosphorylase" evidence="1">
    <location>
        <begin position="37"/>
        <end position="142"/>
    </location>
</feature>
<reference evidence="2 3" key="1">
    <citation type="submission" date="2024-07" db="EMBL/GenBank/DDBJ databases">
        <title>Section-level genome sequencing and comparative genomics of Aspergillus sections Usti and Cavernicolus.</title>
        <authorList>
            <consortium name="Lawrence Berkeley National Laboratory"/>
            <person name="Nybo J.L."/>
            <person name="Vesth T.C."/>
            <person name="Theobald S."/>
            <person name="Frisvad J.C."/>
            <person name="Larsen T.O."/>
            <person name="Kjaerboelling I."/>
            <person name="Rothschild-Mancinelli K."/>
            <person name="Lyhne E.K."/>
            <person name="Kogle M.E."/>
            <person name="Barry K."/>
            <person name="Clum A."/>
            <person name="Na H."/>
            <person name="Ledsgaard L."/>
            <person name="Lin J."/>
            <person name="Lipzen A."/>
            <person name="Kuo A."/>
            <person name="Riley R."/>
            <person name="Mondo S."/>
            <person name="Labutti K."/>
            <person name="Haridas S."/>
            <person name="Pangalinan J."/>
            <person name="Salamov A.A."/>
            <person name="Simmons B.A."/>
            <person name="Magnuson J.K."/>
            <person name="Chen J."/>
            <person name="Drula E."/>
            <person name="Henrissat B."/>
            <person name="Wiebenga A."/>
            <person name="Lubbers R.J."/>
            <person name="Gomes A.C."/>
            <person name="Makela M.R."/>
            <person name="Stajich J."/>
            <person name="Grigoriev I.V."/>
            <person name="Mortensen U.H."/>
            <person name="De Vries R.P."/>
            <person name="Baker S.E."/>
            <person name="Andersen M.R."/>
        </authorList>
    </citation>
    <scope>NUCLEOTIDE SEQUENCE [LARGE SCALE GENOMIC DNA]</scope>
    <source>
        <strain evidence="2 3">CBS 123904</strain>
    </source>
</reference>
<dbReference type="SUPFAM" id="SSF53167">
    <property type="entry name" value="Purine and uridine phosphorylases"/>
    <property type="match status" value="1"/>
</dbReference>
<name>A0ABR4JYZ7_9EURO</name>
<organism evidence="2 3">
    <name type="scientific">Aspergillus pseudoustus</name>
    <dbReference type="NCBI Taxonomy" id="1810923"/>
    <lineage>
        <taxon>Eukaryota</taxon>
        <taxon>Fungi</taxon>
        <taxon>Dikarya</taxon>
        <taxon>Ascomycota</taxon>
        <taxon>Pezizomycotina</taxon>
        <taxon>Eurotiomycetes</taxon>
        <taxon>Eurotiomycetidae</taxon>
        <taxon>Eurotiales</taxon>
        <taxon>Aspergillaceae</taxon>
        <taxon>Aspergillus</taxon>
        <taxon>Aspergillus subgen. Nidulantes</taxon>
    </lineage>
</organism>
<comment type="caution">
    <text evidence="2">The sequence shown here is derived from an EMBL/GenBank/DDBJ whole genome shotgun (WGS) entry which is preliminary data.</text>
</comment>
<dbReference type="Gene3D" id="3.40.50.1580">
    <property type="entry name" value="Nucleoside phosphorylase domain"/>
    <property type="match status" value="1"/>
</dbReference>
<protein>
    <submittedName>
        <fullName evidence="2">Purine and uridine phosphorylase</fullName>
    </submittedName>
</protein>
<proteinExistence type="predicted"/>
<dbReference type="InterPro" id="IPR000845">
    <property type="entry name" value="Nucleoside_phosphorylase_d"/>
</dbReference>
<keyword evidence="3" id="KW-1185">Reference proteome</keyword>
<dbReference type="Pfam" id="PF01048">
    <property type="entry name" value="PNP_UDP_1"/>
    <property type="match status" value="1"/>
</dbReference>